<accession>A0A1J5S469</accession>
<proteinExistence type="predicted"/>
<sequence length="48" mass="5602">MKLFLCISVISVAKKILCLNLSFYKLPYLSYLCRPYAATFYRISYIGL</sequence>
<evidence type="ECO:0000313" key="1">
    <source>
        <dbReference type="EMBL" id="OIQ95141.1"/>
    </source>
</evidence>
<gene>
    <name evidence="1" type="ORF">GALL_228380</name>
</gene>
<comment type="caution">
    <text evidence="1">The sequence shown here is derived from an EMBL/GenBank/DDBJ whole genome shotgun (WGS) entry which is preliminary data.</text>
</comment>
<dbReference type="AlphaFoldDB" id="A0A1J5S469"/>
<dbReference type="EMBL" id="MLJW01000172">
    <property type="protein sequence ID" value="OIQ95141.1"/>
    <property type="molecule type" value="Genomic_DNA"/>
</dbReference>
<organism evidence="1">
    <name type="scientific">mine drainage metagenome</name>
    <dbReference type="NCBI Taxonomy" id="410659"/>
    <lineage>
        <taxon>unclassified sequences</taxon>
        <taxon>metagenomes</taxon>
        <taxon>ecological metagenomes</taxon>
    </lineage>
</organism>
<reference evidence="1" key="1">
    <citation type="submission" date="2016-10" db="EMBL/GenBank/DDBJ databases">
        <title>Sequence of Gallionella enrichment culture.</title>
        <authorList>
            <person name="Poehlein A."/>
            <person name="Muehling M."/>
            <person name="Daniel R."/>
        </authorList>
    </citation>
    <scope>NUCLEOTIDE SEQUENCE</scope>
</reference>
<protein>
    <submittedName>
        <fullName evidence="1">Uncharacterized protein</fullName>
    </submittedName>
</protein>
<name>A0A1J5S469_9ZZZZ</name>